<dbReference type="Gene3D" id="1.20.1280.50">
    <property type="match status" value="1"/>
</dbReference>
<dbReference type="PANTHER" id="PTHR33110">
    <property type="entry name" value="F-BOX/KELCH-REPEAT PROTEIN-RELATED"/>
    <property type="match status" value="1"/>
</dbReference>
<accession>A0A0Q3GVU8</accession>
<dbReference type="FunCoup" id="A0A0Q3GVU8">
    <property type="interactions" value="234"/>
</dbReference>
<dbReference type="InterPro" id="IPR005174">
    <property type="entry name" value="KIB1-4_b-propeller"/>
</dbReference>
<evidence type="ECO:0008006" key="7">
    <source>
        <dbReference type="Google" id="ProtNLM"/>
    </source>
</evidence>
<dbReference type="SUPFAM" id="SSF81383">
    <property type="entry name" value="F-box domain"/>
    <property type="match status" value="1"/>
</dbReference>
<gene>
    <name evidence="4" type="ORF">BRADI_1g20545v3</name>
</gene>
<dbReference type="AlphaFoldDB" id="A0A0Q3GVU8"/>
<evidence type="ECO:0000313" key="6">
    <source>
        <dbReference type="Proteomes" id="UP000008810"/>
    </source>
</evidence>
<organism evidence="4">
    <name type="scientific">Brachypodium distachyon</name>
    <name type="common">Purple false brome</name>
    <name type="synonym">Trachynia distachya</name>
    <dbReference type="NCBI Taxonomy" id="15368"/>
    <lineage>
        <taxon>Eukaryota</taxon>
        <taxon>Viridiplantae</taxon>
        <taxon>Streptophyta</taxon>
        <taxon>Embryophyta</taxon>
        <taxon>Tracheophyta</taxon>
        <taxon>Spermatophyta</taxon>
        <taxon>Magnoliopsida</taxon>
        <taxon>Liliopsida</taxon>
        <taxon>Poales</taxon>
        <taxon>Poaceae</taxon>
        <taxon>BOP clade</taxon>
        <taxon>Pooideae</taxon>
        <taxon>Stipodae</taxon>
        <taxon>Brachypodieae</taxon>
        <taxon>Brachypodium</taxon>
    </lineage>
</organism>
<dbReference type="InterPro" id="IPR036047">
    <property type="entry name" value="F-box-like_dom_sf"/>
</dbReference>
<reference evidence="4 5" key="1">
    <citation type="journal article" date="2010" name="Nature">
        <title>Genome sequencing and analysis of the model grass Brachypodium distachyon.</title>
        <authorList>
            <consortium name="International Brachypodium Initiative"/>
        </authorList>
    </citation>
    <scope>NUCLEOTIDE SEQUENCE [LARGE SCALE GENOMIC DNA]</scope>
    <source>
        <strain evidence="4 5">Bd21</strain>
    </source>
</reference>
<dbReference type="OrthoDB" id="683606at2759"/>
<dbReference type="InterPro" id="IPR001810">
    <property type="entry name" value="F-box_dom"/>
</dbReference>
<feature type="compositionally biased region" description="Low complexity" evidence="1">
    <location>
        <begin position="147"/>
        <end position="161"/>
    </location>
</feature>
<feature type="domain" description="F-box" evidence="3">
    <location>
        <begin position="20"/>
        <end position="55"/>
    </location>
</feature>
<reference evidence="4" key="2">
    <citation type="submission" date="2017-06" db="EMBL/GenBank/DDBJ databases">
        <title>WGS assembly of Brachypodium distachyon.</title>
        <authorList>
            <consortium name="The International Brachypodium Initiative"/>
            <person name="Lucas S."/>
            <person name="Harmon-Smith M."/>
            <person name="Lail K."/>
            <person name="Tice H."/>
            <person name="Grimwood J."/>
            <person name="Bruce D."/>
            <person name="Barry K."/>
            <person name="Shu S."/>
            <person name="Lindquist E."/>
            <person name="Wang M."/>
            <person name="Pitluck S."/>
            <person name="Vogel J.P."/>
            <person name="Garvin D.F."/>
            <person name="Mockler T.C."/>
            <person name="Schmutz J."/>
            <person name="Rokhsar D."/>
            <person name="Bevan M.W."/>
        </authorList>
    </citation>
    <scope>NUCLEOTIDE SEQUENCE</scope>
    <source>
        <strain evidence="4">Bd21</strain>
    </source>
</reference>
<dbReference type="EnsemblPlants" id="KQK15087">
    <property type="protein sequence ID" value="KQK15087"/>
    <property type="gene ID" value="BRADI_1g20545v3"/>
</dbReference>
<feature type="region of interest" description="Disordered" evidence="1">
    <location>
        <begin position="141"/>
        <end position="161"/>
    </location>
</feature>
<evidence type="ECO:0000259" key="2">
    <source>
        <dbReference type="Pfam" id="PF03478"/>
    </source>
</evidence>
<dbReference type="InParanoid" id="A0A0Q3GVU8"/>
<evidence type="ECO:0000313" key="4">
    <source>
        <dbReference type="EMBL" id="KQK15087.1"/>
    </source>
</evidence>
<dbReference type="Gramene" id="KQK15087">
    <property type="protein sequence ID" value="KQK15087"/>
    <property type="gene ID" value="BRADI_1g20545v3"/>
</dbReference>
<dbReference type="Proteomes" id="UP000008810">
    <property type="component" value="Chromosome 1"/>
</dbReference>
<name>A0A0Q3GVU8_BRADI</name>
<dbReference type="EMBL" id="CM000880">
    <property type="protein sequence ID" value="KQK15087.1"/>
    <property type="molecule type" value="Genomic_DNA"/>
</dbReference>
<proteinExistence type="predicted"/>
<reference evidence="5" key="3">
    <citation type="submission" date="2018-08" db="UniProtKB">
        <authorList>
            <consortium name="EnsemblPlants"/>
        </authorList>
    </citation>
    <scope>IDENTIFICATION</scope>
    <source>
        <strain evidence="5">cv. Bd21</strain>
    </source>
</reference>
<dbReference type="Pfam" id="PF03478">
    <property type="entry name" value="Beta-prop_KIB1-4"/>
    <property type="match status" value="1"/>
</dbReference>
<protein>
    <recommendedName>
        <fullName evidence="7">DUF295 domain-containing protein</fullName>
    </recommendedName>
</protein>
<dbReference type="PANTHER" id="PTHR33110:SF79">
    <property type="entry name" value="OS12G0155900 PROTEIN"/>
    <property type="match status" value="1"/>
</dbReference>
<evidence type="ECO:0000256" key="1">
    <source>
        <dbReference type="SAM" id="MobiDB-lite"/>
    </source>
</evidence>
<evidence type="ECO:0000259" key="3">
    <source>
        <dbReference type="Pfam" id="PF12937"/>
    </source>
</evidence>
<keyword evidence="6" id="KW-1185">Reference proteome</keyword>
<sequence length="442" mass="48161">MAGSASKAVGDEPATPCSLWSDLPADLAGLVLPRLPSYADRARFALVCRHWRYAAKPVLQSSLPSPPTLPWLKIVDAKGDTFRSLPDGELHRIPAQQAPLLSANMGWLLFKDADGRHYLKNPLSGEILRLPGHCKPPAIRHDLQPYSSSSSSSSSSSGSSSDEFKIRKLIVSTRDDAIAALISHHGLPPGVACCRPADNNNDATWAWSTGQVISPFAGDAIRYEDMAVFQGRAYTVTPGGDLVAHDIIRRLGSTAADVEVEPRVGHVIRANADQLDGAYASLPCGRRSYLATSARGDRLRLVRWIVPYKVRWNPESAAAAAKTMAFKVFEAADMDKDGGGRWVELQRLDDGEVLFLSADCSKAMSIDSSTLSSSPSSSSKIYFADCDPSWFRGRPASICPLRTTCGVYDMRTKVVSRISSKWPISDRTHAAWFFPFVEHSMV</sequence>
<feature type="domain" description="KIB1-4 beta-propeller" evidence="2">
    <location>
        <begin position="83"/>
        <end position="409"/>
    </location>
</feature>
<evidence type="ECO:0000313" key="5">
    <source>
        <dbReference type="EnsemblPlants" id="KQK15087"/>
    </source>
</evidence>
<dbReference type="Pfam" id="PF12937">
    <property type="entry name" value="F-box-like"/>
    <property type="match status" value="1"/>
</dbReference>